<feature type="transmembrane region" description="Helical" evidence="8">
    <location>
        <begin position="205"/>
        <end position="224"/>
    </location>
</feature>
<feature type="transmembrane region" description="Helical" evidence="8">
    <location>
        <begin position="277"/>
        <end position="303"/>
    </location>
</feature>
<feature type="transmembrane region" description="Helical" evidence="8">
    <location>
        <begin position="149"/>
        <end position="166"/>
    </location>
</feature>
<evidence type="ECO:0000256" key="6">
    <source>
        <dbReference type="ARBA" id="ARBA00023136"/>
    </source>
</evidence>
<name>A0A1S3WIQ6_ERIEU</name>
<reference evidence="11" key="1">
    <citation type="submission" date="2025-08" db="UniProtKB">
        <authorList>
            <consortium name="RefSeq"/>
        </authorList>
    </citation>
    <scope>IDENTIFICATION</scope>
</reference>
<keyword evidence="5 8" id="KW-1133">Transmembrane helix</keyword>
<dbReference type="InterPro" id="IPR019358">
    <property type="entry name" value="NEMP_fam"/>
</dbReference>
<dbReference type="RefSeq" id="XP_016046261.1">
    <property type="nucleotide sequence ID" value="XM_016190775.2"/>
</dbReference>
<dbReference type="OrthoDB" id="509138at2759"/>
<dbReference type="PANTHER" id="PTHR13598">
    <property type="entry name" value="AT07567P-RELATED"/>
    <property type="match status" value="1"/>
</dbReference>
<evidence type="ECO:0000256" key="1">
    <source>
        <dbReference type="ARBA" id="ARBA00004575"/>
    </source>
</evidence>
<evidence type="ECO:0000313" key="10">
    <source>
        <dbReference type="Proteomes" id="UP001652624"/>
    </source>
</evidence>
<dbReference type="PANTHER" id="PTHR13598:SF3">
    <property type="entry name" value="NUCLEAR ENVELOPE INTEGRAL MEMBRANE PROTEIN 2"/>
    <property type="match status" value="1"/>
</dbReference>
<dbReference type="GO" id="GO:0005637">
    <property type="term" value="C:nuclear inner membrane"/>
    <property type="evidence" value="ECO:0007669"/>
    <property type="project" value="UniProtKB-SubCell"/>
</dbReference>
<feature type="transmembrane region" description="Helical" evidence="8">
    <location>
        <begin position="173"/>
        <end position="193"/>
    </location>
</feature>
<accession>A0A1S3WIQ6</accession>
<dbReference type="Pfam" id="PF10225">
    <property type="entry name" value="NEMP"/>
    <property type="match status" value="1"/>
</dbReference>
<evidence type="ECO:0000256" key="3">
    <source>
        <dbReference type="ARBA" id="ARBA00022692"/>
    </source>
</evidence>
<sequence>MRWPLLWPLLGATLALGAVRREEAAAPLSVSACKVLQEMDLVKTSKSDCYCYHPKSQLEWKYIWSTVQVHIASQGLLSITYITERHHCQYPESIPSFIRCLARNFWPPRESNEITIVVNPYEATMCFSLRPGEKIVPYTLSVNRNIVDFRLFLMFVAGVSLFYYAETLSRSPLFYYSSGTVLGILMTLVFVLLLVKKSIPKYSTFWALMVGCWSASVYIMCRLIEELKWLTSESRTYILGYFLTVGLVSFAVCYKHGPLVEATSRNLLAWTLRLLSLLLVCSGITMAPLAYAVGILMLSSRVLRFPRKAFRRMKTWLPPAKPQFKYLTEDEYREQADAETTGALEELRQACRRPDFPSWLAVARLQSPKKFADFVLGGSHLSPEEVSLHEQQYGLGGVFLEEQLFNPQST</sequence>
<keyword evidence="7" id="KW-0539">Nucleus</keyword>
<evidence type="ECO:0000256" key="8">
    <source>
        <dbReference type="SAM" id="Phobius"/>
    </source>
</evidence>
<keyword evidence="6 8" id="KW-0472">Membrane</keyword>
<keyword evidence="3 8" id="KW-0812">Transmembrane</keyword>
<evidence type="ECO:0000256" key="7">
    <source>
        <dbReference type="ARBA" id="ARBA00023242"/>
    </source>
</evidence>
<dbReference type="Proteomes" id="UP001652624">
    <property type="component" value="Chromosome 18"/>
</dbReference>
<feature type="chain" id="PRO_5010387137" evidence="9">
    <location>
        <begin position="18"/>
        <end position="410"/>
    </location>
</feature>
<dbReference type="CTD" id="100131211"/>
<evidence type="ECO:0000256" key="2">
    <source>
        <dbReference type="ARBA" id="ARBA00005748"/>
    </source>
</evidence>
<feature type="signal peptide" evidence="9">
    <location>
        <begin position="1"/>
        <end position="17"/>
    </location>
</feature>
<dbReference type="GeneID" id="103118804"/>
<comment type="similarity">
    <text evidence="2">Belongs to the NEMP family.</text>
</comment>
<evidence type="ECO:0000256" key="5">
    <source>
        <dbReference type="ARBA" id="ARBA00022989"/>
    </source>
</evidence>
<evidence type="ECO:0000256" key="4">
    <source>
        <dbReference type="ARBA" id="ARBA00022729"/>
    </source>
</evidence>
<organism evidence="10 11">
    <name type="scientific">Erinaceus europaeus</name>
    <name type="common">Western European hedgehog</name>
    <dbReference type="NCBI Taxonomy" id="9365"/>
    <lineage>
        <taxon>Eukaryota</taxon>
        <taxon>Metazoa</taxon>
        <taxon>Chordata</taxon>
        <taxon>Craniata</taxon>
        <taxon>Vertebrata</taxon>
        <taxon>Euteleostomi</taxon>
        <taxon>Mammalia</taxon>
        <taxon>Eutheria</taxon>
        <taxon>Laurasiatheria</taxon>
        <taxon>Eulipotyphla</taxon>
        <taxon>Erinaceidae</taxon>
        <taxon>Erinaceinae</taxon>
        <taxon>Erinaceus</taxon>
    </lineage>
</organism>
<proteinExistence type="inferred from homology"/>
<evidence type="ECO:0000256" key="9">
    <source>
        <dbReference type="SAM" id="SignalP"/>
    </source>
</evidence>
<keyword evidence="4 9" id="KW-0732">Signal</keyword>
<protein>
    <submittedName>
        <fullName evidence="11">Nuclear envelope integral membrane protein 2 isoform X1</fullName>
    </submittedName>
</protein>
<comment type="subcellular location">
    <subcellularLocation>
        <location evidence="1">Nucleus inner membrane</location>
        <topology evidence="1">Multi-pass membrane protein</topology>
        <orientation evidence="1">Nucleoplasmic side</orientation>
    </subcellularLocation>
</comment>
<gene>
    <name evidence="11" type="primary">NEMP2</name>
</gene>
<evidence type="ECO:0000313" key="11">
    <source>
        <dbReference type="RefSeq" id="XP_016046261.1"/>
    </source>
</evidence>
<keyword evidence="10" id="KW-1185">Reference proteome</keyword>
<feature type="transmembrane region" description="Helical" evidence="8">
    <location>
        <begin position="236"/>
        <end position="257"/>
    </location>
</feature>
<dbReference type="AlphaFoldDB" id="A0A1S3WIQ6"/>